<keyword evidence="2" id="KW-0479">Metal-binding</keyword>
<dbReference type="PROSITE" id="PS51918">
    <property type="entry name" value="RADICAL_SAM"/>
    <property type="match status" value="1"/>
</dbReference>
<dbReference type="SUPFAM" id="SSF102114">
    <property type="entry name" value="Radical SAM enzymes"/>
    <property type="match status" value="1"/>
</dbReference>
<feature type="binding site" evidence="5">
    <location>
        <position position="67"/>
    </location>
    <ligand>
        <name>[4Fe-4S] cluster</name>
        <dbReference type="ChEBI" id="CHEBI:49883"/>
        <note>4Fe-4S-S-AdoMet</note>
    </ligand>
</feature>
<feature type="domain" description="Radical SAM core" evidence="7">
    <location>
        <begin position="46"/>
        <end position="271"/>
    </location>
</feature>
<dbReference type="InterPro" id="IPR024021">
    <property type="entry name" value="FeFe-hyd_HydE_rSAM"/>
</dbReference>
<comment type="cofactor">
    <cofactor evidence="5">
        <name>[4Fe-4S] cluster</name>
        <dbReference type="ChEBI" id="CHEBI:49883"/>
    </cofactor>
    <text evidence="5">Binds 1 [4Fe-4S] cluster. The cluster is coordinated with 3 cysteines and an exchangeable S-adenosyl-L-methionine.</text>
</comment>
<feature type="binding site" evidence="6">
    <location>
        <position position="162"/>
    </location>
    <ligand>
        <name>S-adenosyl-L-methionine</name>
        <dbReference type="ChEBI" id="CHEBI:59789"/>
    </ligand>
</feature>
<sequence length="377" mass="43441">MRLEQVLNKNNLNRDDLIYLMGLKDEDKLEKLYNRAYEIKSETVGQKVYFRGLIEFSNRCIKNCNYCGIRHDNNKVNRYTMNEEEILESANWVYENNYGSIVLQSGERNDEEYIEFVNKLVKKIKELSNGELGITLSLGEQTKETYQKWFDLGAHRYLLRIETSNEELYKSIHPNDHDFQSRKECIAELREIGYQVGTGVMIGLPGQTREDLVDDILFFKDESIDMIGMGPYVIHEDTPLVQEVTDQAELRTRNFTWSLKMVAILRLAMPDINIAATTALQALNPIGRELALQAGANILMPIVTHPNYREDYQLYENKPCIDEKPSDCKDCLANRVKNVGDEIIYGAWGDSPHYFKRIKGRESDLGSQIDIDNAAGK</sequence>
<dbReference type="HOGENOM" id="CLU_033172_0_1_9"/>
<keyword evidence="9" id="KW-1185">Reference proteome</keyword>
<proteinExistence type="predicted"/>
<keyword evidence="1 5" id="KW-0949">S-adenosyl-L-methionine</keyword>
<feature type="binding site" evidence="6">
    <location>
        <position position="182"/>
    </location>
    <ligand>
        <name>S-adenosyl-L-methionine</name>
        <dbReference type="ChEBI" id="CHEBI:59789"/>
    </ligand>
</feature>
<dbReference type="GO" id="GO:0016740">
    <property type="term" value="F:transferase activity"/>
    <property type="evidence" value="ECO:0007669"/>
    <property type="project" value="TreeGrafter"/>
</dbReference>
<evidence type="ECO:0000256" key="1">
    <source>
        <dbReference type="ARBA" id="ARBA00022691"/>
    </source>
</evidence>
<dbReference type="RefSeq" id="WP_013278975.1">
    <property type="nucleotide sequence ID" value="NC_014378.1"/>
</dbReference>
<dbReference type="NCBIfam" id="TIGR03956">
    <property type="entry name" value="rSAM_HydE"/>
    <property type="match status" value="1"/>
</dbReference>
<dbReference type="AlphaFoldDB" id="D9QT32"/>
<dbReference type="SFLD" id="SFLDG01280">
    <property type="entry name" value="HydE/PylB-like"/>
    <property type="match status" value="1"/>
</dbReference>
<dbReference type="KEGG" id="aar:Acear_2037"/>
<dbReference type="InterPro" id="IPR013785">
    <property type="entry name" value="Aldolase_TIM"/>
</dbReference>
<evidence type="ECO:0000256" key="6">
    <source>
        <dbReference type="PIRSR" id="PIRSR004762-2"/>
    </source>
</evidence>
<dbReference type="GO" id="GO:0046872">
    <property type="term" value="F:metal ion binding"/>
    <property type="evidence" value="ECO:0007669"/>
    <property type="project" value="UniProtKB-KW"/>
</dbReference>
<dbReference type="PANTHER" id="PTHR43726:SF1">
    <property type="entry name" value="BIOTIN SYNTHASE"/>
    <property type="match status" value="1"/>
</dbReference>
<accession>D9QT32</accession>
<dbReference type="SFLD" id="SFLDG01060">
    <property type="entry name" value="BATS_domain_containing"/>
    <property type="match status" value="1"/>
</dbReference>
<dbReference type="SMART" id="SM00729">
    <property type="entry name" value="Elp3"/>
    <property type="match status" value="1"/>
</dbReference>
<evidence type="ECO:0000256" key="2">
    <source>
        <dbReference type="ARBA" id="ARBA00022723"/>
    </source>
</evidence>
<dbReference type="OrthoDB" id="9775764at2"/>
<dbReference type="PIRSF" id="PIRSF004762">
    <property type="entry name" value="CHP00423"/>
    <property type="match status" value="1"/>
</dbReference>
<evidence type="ECO:0000259" key="7">
    <source>
        <dbReference type="PROSITE" id="PS51918"/>
    </source>
</evidence>
<feature type="binding site" evidence="6">
    <location>
        <position position="137"/>
    </location>
    <ligand>
        <name>(3R)-3-methyl-D-ornithine</name>
        <dbReference type="ChEBI" id="CHEBI:64642"/>
    </ligand>
</feature>
<feature type="binding site" evidence="5">
    <location>
        <position position="64"/>
    </location>
    <ligand>
        <name>[4Fe-4S] cluster</name>
        <dbReference type="ChEBI" id="CHEBI:49883"/>
        <note>4Fe-4S-S-AdoMet</note>
    </ligand>
</feature>
<dbReference type="GO" id="GO:0051539">
    <property type="term" value="F:4 iron, 4 sulfur cluster binding"/>
    <property type="evidence" value="ECO:0007669"/>
    <property type="project" value="UniProtKB-KW"/>
</dbReference>
<protein>
    <submittedName>
        <fullName evidence="8">Radical SAM domain protein</fullName>
    </submittedName>
</protein>
<feature type="binding site" evidence="5">
    <location>
        <position position="60"/>
    </location>
    <ligand>
        <name>[4Fe-4S] cluster</name>
        <dbReference type="ChEBI" id="CHEBI:49883"/>
        <note>4Fe-4S-S-AdoMet</note>
    </ligand>
</feature>
<organism evidence="8 9">
    <name type="scientific">Acetohalobium arabaticum (strain ATCC 49924 / DSM 5501 / Z-7288)</name>
    <dbReference type="NCBI Taxonomy" id="574087"/>
    <lineage>
        <taxon>Bacteria</taxon>
        <taxon>Bacillati</taxon>
        <taxon>Bacillota</taxon>
        <taxon>Clostridia</taxon>
        <taxon>Halanaerobiales</taxon>
        <taxon>Halobacteroidaceae</taxon>
        <taxon>Acetohalobium</taxon>
    </lineage>
</organism>
<dbReference type="eggNOG" id="COG0502">
    <property type="taxonomic scope" value="Bacteria"/>
</dbReference>
<dbReference type="SFLD" id="SFLDS00029">
    <property type="entry name" value="Radical_SAM"/>
    <property type="match status" value="1"/>
</dbReference>
<dbReference type="STRING" id="574087.Acear_2037"/>
<dbReference type="EMBL" id="CP002105">
    <property type="protein sequence ID" value="ADL13532.1"/>
    <property type="molecule type" value="Genomic_DNA"/>
</dbReference>
<keyword evidence="5" id="KW-0004">4Fe-4S</keyword>
<dbReference type="InterPro" id="IPR034422">
    <property type="entry name" value="HydE/PylB-like"/>
</dbReference>
<dbReference type="PANTHER" id="PTHR43726">
    <property type="entry name" value="3-METHYLORNITHINE SYNTHASE"/>
    <property type="match status" value="1"/>
</dbReference>
<reference evidence="8 9" key="1">
    <citation type="journal article" date="2010" name="Stand. Genomic Sci.">
        <title>Complete genome sequence of Acetohalobium arabaticum type strain (Z-7288).</title>
        <authorList>
            <person name="Sikorski J."/>
            <person name="Lapidus A."/>
            <person name="Chertkov O."/>
            <person name="Lucas S."/>
            <person name="Copeland A."/>
            <person name="Glavina Del Rio T."/>
            <person name="Nolan M."/>
            <person name="Tice H."/>
            <person name="Cheng J.F."/>
            <person name="Han C."/>
            <person name="Brambilla E."/>
            <person name="Pitluck S."/>
            <person name="Liolios K."/>
            <person name="Ivanova N."/>
            <person name="Mavromatis K."/>
            <person name="Mikhailova N."/>
            <person name="Pati A."/>
            <person name="Bruce D."/>
            <person name="Detter C."/>
            <person name="Tapia R."/>
            <person name="Goodwin L."/>
            <person name="Chen A."/>
            <person name="Palaniappan K."/>
            <person name="Land M."/>
            <person name="Hauser L."/>
            <person name="Chang Y.J."/>
            <person name="Jeffries C.D."/>
            <person name="Rohde M."/>
            <person name="Goker M."/>
            <person name="Spring S."/>
            <person name="Woyke T."/>
            <person name="Bristow J."/>
            <person name="Eisen J.A."/>
            <person name="Markowitz V."/>
            <person name="Hugenholtz P."/>
            <person name="Kyrpides N.C."/>
            <person name="Klenk H.P."/>
        </authorList>
    </citation>
    <scope>NUCLEOTIDE SEQUENCE [LARGE SCALE GENOMIC DNA]</scope>
    <source>
        <strain evidence="9">ATCC 49924 / DSM 5501 / Z-7288</strain>
    </source>
</reference>
<evidence type="ECO:0000256" key="4">
    <source>
        <dbReference type="ARBA" id="ARBA00023014"/>
    </source>
</evidence>
<dbReference type="InterPro" id="IPR006638">
    <property type="entry name" value="Elp3/MiaA/NifB-like_rSAM"/>
</dbReference>
<keyword evidence="3 5" id="KW-0408">Iron</keyword>
<dbReference type="SFLD" id="SFLDG01082">
    <property type="entry name" value="B12-binding_domain_containing"/>
    <property type="match status" value="1"/>
</dbReference>
<evidence type="ECO:0000313" key="9">
    <source>
        <dbReference type="Proteomes" id="UP000001661"/>
    </source>
</evidence>
<dbReference type="InterPro" id="IPR007197">
    <property type="entry name" value="rSAM"/>
</dbReference>
<dbReference type="Pfam" id="PF04055">
    <property type="entry name" value="Radical_SAM"/>
    <property type="match status" value="1"/>
</dbReference>
<gene>
    <name evidence="8" type="ordered locus">Acear_2037</name>
</gene>
<dbReference type="Gene3D" id="3.20.20.70">
    <property type="entry name" value="Aldolase class I"/>
    <property type="match status" value="1"/>
</dbReference>
<evidence type="ECO:0000256" key="5">
    <source>
        <dbReference type="PIRSR" id="PIRSR004762-1"/>
    </source>
</evidence>
<dbReference type="CDD" id="cd01335">
    <property type="entry name" value="Radical_SAM"/>
    <property type="match status" value="1"/>
</dbReference>
<evidence type="ECO:0000256" key="3">
    <source>
        <dbReference type="ARBA" id="ARBA00023004"/>
    </source>
</evidence>
<name>D9QT32_ACEAZ</name>
<dbReference type="Proteomes" id="UP000001661">
    <property type="component" value="Chromosome"/>
</dbReference>
<dbReference type="SFLD" id="SFLDF00348">
    <property type="entry name" value="FeFe_hydrogenase_maturase_(Hyd"/>
    <property type="match status" value="1"/>
</dbReference>
<evidence type="ECO:0000313" key="8">
    <source>
        <dbReference type="EMBL" id="ADL13532.1"/>
    </source>
</evidence>
<keyword evidence="4 5" id="KW-0411">Iron-sulfur</keyword>
<dbReference type="InterPro" id="IPR058240">
    <property type="entry name" value="rSAM_sf"/>
</dbReference>